<dbReference type="PATRIC" id="fig|1705565.3.peg.4587"/>
<dbReference type="InterPro" id="IPR036388">
    <property type="entry name" value="WH-like_DNA-bd_sf"/>
</dbReference>
<dbReference type="InterPro" id="IPR036390">
    <property type="entry name" value="WH_DNA-bd_sf"/>
</dbReference>
<dbReference type="SUPFAM" id="SSF53067">
    <property type="entry name" value="Actin-like ATPase domain"/>
    <property type="match status" value="1"/>
</dbReference>
<name>A0A0M1P6A1_9BACL</name>
<keyword evidence="3" id="KW-0859">Xylose metabolism</keyword>
<dbReference type="SUPFAM" id="SSF46785">
    <property type="entry name" value="Winged helix' DNA-binding domain"/>
    <property type="match status" value="1"/>
</dbReference>
<reference evidence="5" key="1">
    <citation type="submission" date="2015-08" db="EMBL/GenBank/DDBJ databases">
        <title>Genome sequencing project for genomic taxonomy and phylogenomics of Bacillus-like bacteria.</title>
        <authorList>
            <person name="Liu B."/>
            <person name="Wang J."/>
            <person name="Zhu Y."/>
            <person name="Liu G."/>
            <person name="Chen Q."/>
            <person name="Chen Z."/>
            <person name="Lan J."/>
            <person name="Che J."/>
            <person name="Ge C."/>
            <person name="Shi H."/>
            <person name="Pan Z."/>
            <person name="Liu X."/>
        </authorList>
    </citation>
    <scope>NUCLEOTIDE SEQUENCE [LARGE SCALE GENOMIC DNA]</scope>
    <source>
        <strain evidence="5">FJAT-22460</strain>
    </source>
</reference>
<dbReference type="Gene3D" id="1.10.10.10">
    <property type="entry name" value="Winged helix-like DNA-binding domain superfamily/Winged helix DNA-binding domain"/>
    <property type="match status" value="1"/>
</dbReference>
<dbReference type="Gene3D" id="3.30.420.40">
    <property type="match status" value="2"/>
</dbReference>
<dbReference type="Proteomes" id="UP000036932">
    <property type="component" value="Unassembled WGS sequence"/>
</dbReference>
<dbReference type="AlphaFoldDB" id="A0A0M1P6A1"/>
<proteinExistence type="inferred from homology"/>
<dbReference type="EMBL" id="LIUT01000001">
    <property type="protein sequence ID" value="KOR89927.1"/>
    <property type="molecule type" value="Genomic_DNA"/>
</dbReference>
<keyword evidence="3" id="KW-0119">Carbohydrate metabolism</keyword>
<dbReference type="PANTHER" id="PTHR18964">
    <property type="entry name" value="ROK (REPRESSOR, ORF, KINASE) FAMILY"/>
    <property type="match status" value="1"/>
</dbReference>
<dbReference type="GO" id="GO:0042732">
    <property type="term" value="P:D-xylose metabolic process"/>
    <property type="evidence" value="ECO:0007669"/>
    <property type="project" value="UniProtKB-KW"/>
</dbReference>
<comment type="function">
    <text evidence="1">Transcriptional repressor of xylose-utilizing enzymes.</text>
</comment>
<evidence type="ECO:0000256" key="2">
    <source>
        <dbReference type="ARBA" id="ARBA00006479"/>
    </source>
</evidence>
<dbReference type="PANTHER" id="PTHR18964:SF149">
    <property type="entry name" value="BIFUNCTIONAL UDP-N-ACETYLGLUCOSAMINE 2-EPIMERASE_N-ACETYLMANNOSAMINE KINASE"/>
    <property type="match status" value="1"/>
</dbReference>
<organism evidence="4 5">
    <name type="scientific">Paenibacillus solani</name>
    <dbReference type="NCBI Taxonomy" id="1705565"/>
    <lineage>
        <taxon>Bacteria</taxon>
        <taxon>Bacillati</taxon>
        <taxon>Bacillota</taxon>
        <taxon>Bacilli</taxon>
        <taxon>Bacillales</taxon>
        <taxon>Paenibacillaceae</taxon>
        <taxon>Paenibacillus</taxon>
    </lineage>
</organism>
<accession>A0A0M1P6A1</accession>
<evidence type="ECO:0000256" key="1">
    <source>
        <dbReference type="ARBA" id="ARBA00002486"/>
    </source>
</evidence>
<protein>
    <submittedName>
        <fullName evidence="4">ROK family transcriptional regulator</fullName>
    </submittedName>
</protein>
<gene>
    <name evidence="4" type="ORF">AM231_12800</name>
</gene>
<dbReference type="OrthoDB" id="9796533at2"/>
<evidence type="ECO:0000313" key="5">
    <source>
        <dbReference type="Proteomes" id="UP000036932"/>
    </source>
</evidence>
<dbReference type="Pfam" id="PF00480">
    <property type="entry name" value="ROK"/>
    <property type="match status" value="1"/>
</dbReference>
<dbReference type="RefSeq" id="WP_054402921.1">
    <property type="nucleotide sequence ID" value="NZ_LIUT01000001.1"/>
</dbReference>
<evidence type="ECO:0000313" key="4">
    <source>
        <dbReference type="EMBL" id="KOR89927.1"/>
    </source>
</evidence>
<dbReference type="InterPro" id="IPR043129">
    <property type="entry name" value="ATPase_NBD"/>
</dbReference>
<dbReference type="InterPro" id="IPR000600">
    <property type="entry name" value="ROK"/>
</dbReference>
<keyword evidence="5" id="KW-1185">Reference proteome</keyword>
<comment type="similarity">
    <text evidence="2">Belongs to the ROK (NagC/XylR) family.</text>
</comment>
<comment type="caution">
    <text evidence="4">The sequence shown here is derived from an EMBL/GenBank/DDBJ whole genome shotgun (WGS) entry which is preliminary data.</text>
</comment>
<sequence length="407" mass="44150">MNNSVGKNNRHIRNMNRMGVIAMLRDYGSLTKAEIAAKMDLTFTAVNNLVEELMQEGWIMDAGYDVDAYRGRKPKLISLNPDGIYTVGVHVDTAFVRAGVMNLQGNMILEERRNFEDNANRGGVVNVIISTIQAVLDQTELKSRIIGIGVAAPGPLDPIQGKILSPPHIPGLHQVRLKGLIEENTELPTYLEKDANAMALGEQWYGNGRHFNSMIYVNADMSIGSGLILDQKLYRVSPFGAGEIGHCTVDMDGPRCYCGNHGCLDAIASGMAIINHVNEKRLGTASPHESPMANDGHGLDLSELLSAAVAGDPLAVQSLTNSAQYVGIALANIMNILTPETIIVGGSLANHYPDFFEHVKETAYNRSLSSFHNQMVLQPSELGEHAGMVGAGTMVFEKHLSEMGDKE</sequence>
<evidence type="ECO:0000256" key="3">
    <source>
        <dbReference type="ARBA" id="ARBA00022629"/>
    </source>
</evidence>